<dbReference type="PANTHER" id="PTHR43481">
    <property type="entry name" value="FRUCTOSE-1-PHOSPHATE PHOSPHATASE"/>
    <property type="match status" value="1"/>
</dbReference>
<dbReference type="Proteomes" id="UP000569092">
    <property type="component" value="Unassembled WGS sequence"/>
</dbReference>
<name>A0A7W8JAA0_9BACT</name>
<keyword evidence="1" id="KW-0378">Hydrolase</keyword>
<dbReference type="InterPro" id="IPR036412">
    <property type="entry name" value="HAD-like_sf"/>
</dbReference>
<dbReference type="SFLD" id="SFLDG01129">
    <property type="entry name" value="C1.5:_HAD__Beta-PGM__Phosphata"/>
    <property type="match status" value="1"/>
</dbReference>
<dbReference type="SUPFAM" id="SSF56784">
    <property type="entry name" value="HAD-like"/>
    <property type="match status" value="1"/>
</dbReference>
<dbReference type="EC" id="3.1.3.23" evidence="1"/>
<dbReference type="Pfam" id="PF00702">
    <property type="entry name" value="Hydrolase"/>
    <property type="match status" value="1"/>
</dbReference>
<dbReference type="CDD" id="cd07527">
    <property type="entry name" value="HAD_ScGPP-like"/>
    <property type="match status" value="1"/>
</dbReference>
<dbReference type="PANTHER" id="PTHR43481:SF4">
    <property type="entry name" value="GLYCEROL-1-PHOSPHATE PHOSPHOHYDROLASE 1-RELATED"/>
    <property type="match status" value="1"/>
</dbReference>
<accession>A0A7W8JAA0</accession>
<evidence type="ECO:0000313" key="1">
    <source>
        <dbReference type="EMBL" id="MBB5345548.1"/>
    </source>
</evidence>
<reference evidence="1 2" key="1">
    <citation type="submission" date="2020-08" db="EMBL/GenBank/DDBJ databases">
        <title>Genomic Encyclopedia of Type Strains, Phase IV (KMG-V): Genome sequencing to study the core and pangenomes of soil and plant-associated prokaryotes.</title>
        <authorList>
            <person name="Whitman W."/>
        </authorList>
    </citation>
    <scope>NUCLEOTIDE SEQUENCE [LARGE SCALE GENOMIC DNA]</scope>
    <source>
        <strain evidence="1 2">M8US30</strain>
    </source>
</reference>
<organism evidence="1 2">
    <name type="scientific">Tunturiibacter lichenicola</name>
    <dbReference type="NCBI Taxonomy" id="2051959"/>
    <lineage>
        <taxon>Bacteria</taxon>
        <taxon>Pseudomonadati</taxon>
        <taxon>Acidobacteriota</taxon>
        <taxon>Terriglobia</taxon>
        <taxon>Terriglobales</taxon>
        <taxon>Acidobacteriaceae</taxon>
        <taxon>Tunturiibacter</taxon>
    </lineage>
</organism>
<proteinExistence type="predicted"/>
<dbReference type="SFLD" id="SFLDS00003">
    <property type="entry name" value="Haloacid_Dehalogenase"/>
    <property type="match status" value="1"/>
</dbReference>
<dbReference type="InterPro" id="IPR006439">
    <property type="entry name" value="HAD-SF_hydro_IA"/>
</dbReference>
<dbReference type="InterPro" id="IPR023198">
    <property type="entry name" value="PGP-like_dom2"/>
</dbReference>
<comment type="caution">
    <text evidence="1">The sequence shown here is derived from an EMBL/GenBank/DDBJ whole genome shotgun (WGS) entry which is preliminary data.</text>
</comment>
<protein>
    <submittedName>
        <fullName evidence="1">Sugar-phosphatase</fullName>
        <ecNumber evidence="1">3.1.3.23</ecNumber>
    </submittedName>
</protein>
<gene>
    <name evidence="1" type="ORF">HDF10_003542</name>
</gene>
<dbReference type="PRINTS" id="PR00413">
    <property type="entry name" value="HADHALOGNASE"/>
</dbReference>
<dbReference type="Gene3D" id="3.40.50.1000">
    <property type="entry name" value="HAD superfamily/HAD-like"/>
    <property type="match status" value="1"/>
</dbReference>
<evidence type="ECO:0000313" key="2">
    <source>
        <dbReference type="Proteomes" id="UP000569092"/>
    </source>
</evidence>
<dbReference type="AlphaFoldDB" id="A0A7W8JAA0"/>
<dbReference type="NCBIfam" id="TIGR01509">
    <property type="entry name" value="HAD-SF-IA-v3"/>
    <property type="match status" value="1"/>
</dbReference>
<sequence>MAATSRFGDGAVAAGVLRELLGGVGGAGAGGGEGVCTAGTWGLSKEGLSEEACVKAKGILFDMDGVLVSSIGSVVRCWREWAEHYGIPNAEIFMVPHGMRAIEIVKSLVPEIDPEEGLRYIEDLEMNDVADLVVLPGVKALLESLPAERWAIVTSATRRLLLGRLKAAGLPVPERIISADMVERGKPDPEPYQRGAELLGLRPEDCLVVEDAPSGVDAGLAAGCQVLGVAGTHTVEDLKGAQWVVRSLEGVSMGAGANGLEVRFTPVG</sequence>
<dbReference type="Gene3D" id="1.10.150.240">
    <property type="entry name" value="Putative phosphatase, domain 2"/>
    <property type="match status" value="1"/>
</dbReference>
<dbReference type="InterPro" id="IPR051806">
    <property type="entry name" value="HAD-like_SPP"/>
</dbReference>
<dbReference type="InterPro" id="IPR023214">
    <property type="entry name" value="HAD_sf"/>
</dbReference>
<dbReference type="EMBL" id="JACHDZ010000006">
    <property type="protein sequence ID" value="MBB5345548.1"/>
    <property type="molecule type" value="Genomic_DNA"/>
</dbReference>
<dbReference type="GO" id="GO:0050308">
    <property type="term" value="F:sugar-phosphatase activity"/>
    <property type="evidence" value="ECO:0007669"/>
    <property type="project" value="UniProtKB-EC"/>
</dbReference>